<organism evidence="1">
    <name type="scientific">viral metagenome</name>
    <dbReference type="NCBI Taxonomy" id="1070528"/>
    <lineage>
        <taxon>unclassified sequences</taxon>
        <taxon>metagenomes</taxon>
        <taxon>organismal metagenomes</taxon>
    </lineage>
</organism>
<name>A0A6M3M1P9_9ZZZZ</name>
<accession>A0A6M3M1P9</accession>
<evidence type="ECO:0000313" key="1">
    <source>
        <dbReference type="EMBL" id="QJB01487.1"/>
    </source>
</evidence>
<dbReference type="EMBL" id="MT143709">
    <property type="protein sequence ID" value="QJB01487.1"/>
    <property type="molecule type" value="Genomic_DNA"/>
</dbReference>
<protein>
    <submittedName>
        <fullName evidence="1">Uncharacterized protein</fullName>
    </submittedName>
</protein>
<dbReference type="EMBL" id="MT143896">
    <property type="protein sequence ID" value="QJH92489.1"/>
    <property type="molecule type" value="Genomic_DNA"/>
</dbReference>
<proteinExistence type="predicted"/>
<dbReference type="AlphaFoldDB" id="A0A6M3M1P9"/>
<evidence type="ECO:0000313" key="2">
    <source>
        <dbReference type="EMBL" id="QJH92489.1"/>
    </source>
</evidence>
<reference evidence="1" key="1">
    <citation type="submission" date="2020-03" db="EMBL/GenBank/DDBJ databases">
        <title>The deep terrestrial virosphere.</title>
        <authorList>
            <person name="Holmfeldt K."/>
            <person name="Nilsson E."/>
            <person name="Simone D."/>
            <person name="Lopez-Fernandez M."/>
            <person name="Wu X."/>
            <person name="de Brujin I."/>
            <person name="Lundin D."/>
            <person name="Andersson A."/>
            <person name="Bertilsson S."/>
            <person name="Dopson M."/>
        </authorList>
    </citation>
    <scope>NUCLEOTIDE SEQUENCE</scope>
    <source>
        <strain evidence="1">MM171A00102</strain>
        <strain evidence="2">MM171B00096</strain>
    </source>
</reference>
<sequence>MANLFPSKNVSGVFAQGGSEVFGKSFYWTSTEFNASGAYMIRVSDSLVLNAEVKSSSTVYHRPIRRVAKGS</sequence>
<gene>
    <name evidence="1" type="ORF">MM171A00102_0046</name>
    <name evidence="2" type="ORF">MM171B00096_0051</name>
</gene>